<reference evidence="6 7" key="2">
    <citation type="submission" date="2016-08" db="EMBL/GenBank/DDBJ databases">
        <title>Pervasive Adenine N6-methylation of Active Genes in Fungi.</title>
        <authorList>
            <consortium name="DOE Joint Genome Institute"/>
            <person name="Mondo S.J."/>
            <person name="Dannebaum R.O."/>
            <person name="Kuo R.C."/>
            <person name="Labutti K."/>
            <person name="Haridas S."/>
            <person name="Kuo A."/>
            <person name="Salamov A."/>
            <person name="Ahrendt S.R."/>
            <person name="Lipzen A."/>
            <person name="Sullivan W."/>
            <person name="Andreopoulos W.B."/>
            <person name="Clum A."/>
            <person name="Lindquist E."/>
            <person name="Daum C."/>
            <person name="Ramamoorthy G.K."/>
            <person name="Gryganskyi A."/>
            <person name="Culley D."/>
            <person name="Magnuson J.K."/>
            <person name="James T.Y."/>
            <person name="O'Malley M.A."/>
            <person name="Stajich J.E."/>
            <person name="Spatafora J.W."/>
            <person name="Visel A."/>
            <person name="Grigoriev I.V."/>
        </authorList>
    </citation>
    <scope>NUCLEOTIDE SEQUENCE [LARGE SCALE GENOMIC DNA]</scope>
    <source>
        <strain evidence="7">finn</strain>
    </source>
</reference>
<feature type="transmembrane region" description="Helical" evidence="5">
    <location>
        <begin position="173"/>
        <end position="202"/>
    </location>
</feature>
<evidence type="ECO:0000256" key="3">
    <source>
        <dbReference type="ARBA" id="ARBA00022989"/>
    </source>
</evidence>
<dbReference type="STRING" id="1754191.A0A1Y1V5E4"/>
<dbReference type="PANTHER" id="PTHR28293:SF1">
    <property type="entry name" value="NUCLEAR RIM PROTEIN 1"/>
    <property type="match status" value="1"/>
</dbReference>
<keyword evidence="2 5" id="KW-0812">Transmembrane</keyword>
<evidence type="ECO:0000256" key="5">
    <source>
        <dbReference type="SAM" id="Phobius"/>
    </source>
</evidence>
<dbReference type="InterPro" id="IPR018819">
    <property type="entry name" value="Nur1/Mug154"/>
</dbReference>
<feature type="transmembrane region" description="Helical" evidence="5">
    <location>
        <begin position="94"/>
        <end position="111"/>
    </location>
</feature>
<dbReference type="Pfam" id="PF10332">
    <property type="entry name" value="DUF2418"/>
    <property type="match status" value="1"/>
</dbReference>
<dbReference type="Proteomes" id="UP000193719">
    <property type="component" value="Unassembled WGS sequence"/>
</dbReference>
<evidence type="ECO:0000256" key="1">
    <source>
        <dbReference type="ARBA" id="ARBA00004127"/>
    </source>
</evidence>
<dbReference type="OrthoDB" id="3363151at2759"/>
<evidence type="ECO:0000256" key="4">
    <source>
        <dbReference type="ARBA" id="ARBA00023136"/>
    </source>
</evidence>
<comment type="subcellular location">
    <subcellularLocation>
        <location evidence="1">Endomembrane system</location>
        <topology evidence="1">Multi-pass membrane protein</topology>
    </subcellularLocation>
</comment>
<feature type="transmembrane region" description="Helical" evidence="5">
    <location>
        <begin position="55"/>
        <end position="74"/>
    </location>
</feature>
<dbReference type="GO" id="GO:0043007">
    <property type="term" value="P:maintenance of rDNA"/>
    <property type="evidence" value="ECO:0007669"/>
    <property type="project" value="TreeGrafter"/>
</dbReference>
<accession>A0A1Y1V5E4</accession>
<name>A0A1Y1V5E4_9FUNG</name>
<comment type="caution">
    <text evidence="6">The sequence shown here is derived from an EMBL/GenBank/DDBJ whole genome shotgun (WGS) entry which is preliminary data.</text>
</comment>
<evidence type="ECO:0000256" key="2">
    <source>
        <dbReference type="ARBA" id="ARBA00022692"/>
    </source>
</evidence>
<keyword evidence="4 5" id="KW-0472">Membrane</keyword>
<dbReference type="GO" id="GO:0012505">
    <property type="term" value="C:endomembrane system"/>
    <property type="evidence" value="ECO:0007669"/>
    <property type="project" value="UniProtKB-SubCell"/>
</dbReference>
<dbReference type="EMBL" id="MCFH01000030">
    <property type="protein sequence ID" value="ORX47653.1"/>
    <property type="molecule type" value="Genomic_DNA"/>
</dbReference>
<gene>
    <name evidence="6" type="ORF">BCR36DRAFT_330488</name>
</gene>
<sequence length="308" mass="36738">MSILEQSKVKNSTKSRKRLVRKRSVWENLYHSPQDWFMQIEEEYEALNWDKIQKIFSIPFGISLNFLYILIKINSKVDWGDDIQISQGYSSLELLQFTLFFICIFNALYLFTRKKQYQIRNADEKFPPTGSHIKFVSENEDEIELPKQQSFFSWLKSLFIIPNKKDDPNTPHIFILTTWFPPIFSLYLFCFFSPAHFGILYLMDANNWQYIIFIVLLLSFMMFYTVHCFMGLIKDKQVITEQVYNEYNLKFVNKMFIPTTDSAVETTNFFDNDDDEESPFLNASSSISRRDARNKFDQQLYQRPIANH</sequence>
<organism evidence="6 7">
    <name type="scientific">Piromyces finnis</name>
    <dbReference type="NCBI Taxonomy" id="1754191"/>
    <lineage>
        <taxon>Eukaryota</taxon>
        <taxon>Fungi</taxon>
        <taxon>Fungi incertae sedis</taxon>
        <taxon>Chytridiomycota</taxon>
        <taxon>Chytridiomycota incertae sedis</taxon>
        <taxon>Neocallimastigomycetes</taxon>
        <taxon>Neocallimastigales</taxon>
        <taxon>Neocallimastigaceae</taxon>
        <taxon>Piromyces</taxon>
    </lineage>
</organism>
<protein>
    <submittedName>
        <fullName evidence="6">Uncharacterized protein</fullName>
    </submittedName>
</protein>
<feature type="transmembrane region" description="Helical" evidence="5">
    <location>
        <begin position="208"/>
        <end position="226"/>
    </location>
</feature>
<evidence type="ECO:0000313" key="7">
    <source>
        <dbReference type="Proteomes" id="UP000193719"/>
    </source>
</evidence>
<keyword evidence="3 5" id="KW-1133">Transmembrane helix</keyword>
<dbReference type="AlphaFoldDB" id="A0A1Y1V5E4"/>
<reference evidence="6 7" key="1">
    <citation type="submission" date="2016-08" db="EMBL/GenBank/DDBJ databases">
        <title>Genomes of anaerobic fungi encode conserved fungal cellulosomes for biomass hydrolysis.</title>
        <authorList>
            <consortium name="DOE Joint Genome Institute"/>
            <person name="Haitjema C.H."/>
            <person name="Gilmore S.P."/>
            <person name="Henske J.K."/>
            <person name="Solomon K.V."/>
            <person name="De Groot R."/>
            <person name="Kuo A."/>
            <person name="Mondo S.J."/>
            <person name="Salamov A.A."/>
            <person name="Labutti K."/>
            <person name="Zhao Z."/>
            <person name="Chiniquy J."/>
            <person name="Barry K."/>
            <person name="Brewer H.M."/>
            <person name="Purvine S.O."/>
            <person name="Wright A.T."/>
            <person name="Boxma B."/>
            <person name="Van Alen T."/>
            <person name="Hackstein J.H."/>
            <person name="Baker S.E."/>
            <person name="Grigoriev I.V."/>
            <person name="O'Malley M.A."/>
        </authorList>
    </citation>
    <scope>NUCLEOTIDE SEQUENCE [LARGE SCALE GENOMIC DNA]</scope>
    <source>
        <strain evidence="7">finn</strain>
    </source>
</reference>
<dbReference type="GO" id="GO:0007096">
    <property type="term" value="P:regulation of exit from mitosis"/>
    <property type="evidence" value="ECO:0007669"/>
    <property type="project" value="TreeGrafter"/>
</dbReference>
<evidence type="ECO:0000313" key="6">
    <source>
        <dbReference type="EMBL" id="ORX47653.1"/>
    </source>
</evidence>
<dbReference type="PANTHER" id="PTHR28293">
    <property type="entry name" value="NUCLEAR RIM PROTEIN 1"/>
    <property type="match status" value="1"/>
</dbReference>
<proteinExistence type="predicted"/>
<keyword evidence="7" id="KW-1185">Reference proteome</keyword>